<evidence type="ECO:0000313" key="10">
    <source>
        <dbReference type="EMBL" id="JAC67024.1"/>
    </source>
</evidence>
<protein>
    <submittedName>
        <fullName evidence="10">Kinase-like protein</fullName>
    </submittedName>
</protein>
<comment type="similarity">
    <text evidence="1">Belongs to the protein kinase superfamily. CMGC Ser/Thr protein kinase family. MAP kinase subfamily.</text>
</comment>
<proteinExistence type="inferred from homology"/>
<evidence type="ECO:0000256" key="6">
    <source>
        <dbReference type="ARBA" id="ARBA00022840"/>
    </source>
</evidence>
<dbReference type="SMART" id="SM00220">
    <property type="entry name" value="S_TKc"/>
    <property type="match status" value="1"/>
</dbReference>
<dbReference type="FunFam" id="3.30.200.20:FF:000046">
    <property type="entry name" value="Mitogen-activated protein kinase"/>
    <property type="match status" value="1"/>
</dbReference>
<dbReference type="InterPro" id="IPR008271">
    <property type="entry name" value="Ser/Thr_kinase_AS"/>
</dbReference>
<evidence type="ECO:0000256" key="1">
    <source>
        <dbReference type="ARBA" id="ARBA00008832"/>
    </source>
</evidence>
<feature type="transmembrane region" description="Helical" evidence="8">
    <location>
        <begin position="41"/>
        <end position="61"/>
    </location>
</feature>
<dbReference type="Gene3D" id="1.10.510.10">
    <property type="entry name" value="Transferase(Phosphotransferase) domain 1"/>
    <property type="match status" value="1"/>
</dbReference>
<dbReference type="GO" id="GO:0005524">
    <property type="term" value="F:ATP binding"/>
    <property type="evidence" value="ECO:0007669"/>
    <property type="project" value="UniProtKB-KW"/>
</dbReference>
<keyword evidence="2" id="KW-0723">Serine/threonine-protein kinase</keyword>
<keyword evidence="6" id="KW-0067">ATP-binding</keyword>
<dbReference type="InterPro" id="IPR050117">
    <property type="entry name" value="MAPK"/>
</dbReference>
<evidence type="ECO:0000256" key="7">
    <source>
        <dbReference type="SAM" id="MobiDB-lite"/>
    </source>
</evidence>
<feature type="domain" description="Protein kinase" evidence="9">
    <location>
        <begin position="170"/>
        <end position="462"/>
    </location>
</feature>
<dbReference type="SUPFAM" id="SSF56112">
    <property type="entry name" value="Protein kinase-like (PK-like)"/>
    <property type="match status" value="1"/>
</dbReference>
<feature type="region of interest" description="Disordered" evidence="7">
    <location>
        <begin position="515"/>
        <end position="536"/>
    </location>
</feature>
<keyword evidence="5 10" id="KW-0418">Kinase</keyword>
<dbReference type="PROSITE" id="PS00108">
    <property type="entry name" value="PROTEIN_KINASE_ST"/>
    <property type="match status" value="1"/>
</dbReference>
<dbReference type="FunFam" id="1.10.510.10:FF:000624">
    <property type="entry name" value="Mitogen-activated protein kinase"/>
    <property type="match status" value="1"/>
</dbReference>
<evidence type="ECO:0000259" key="9">
    <source>
        <dbReference type="PROSITE" id="PS50011"/>
    </source>
</evidence>
<keyword evidence="3" id="KW-0808">Transferase</keyword>
<keyword evidence="8" id="KW-0812">Transmembrane</keyword>
<dbReference type="PANTHER" id="PTHR24055">
    <property type="entry name" value="MITOGEN-ACTIVATED PROTEIN KINASE"/>
    <property type="match status" value="1"/>
</dbReference>
<dbReference type="InterPro" id="IPR011009">
    <property type="entry name" value="Kinase-like_dom_sf"/>
</dbReference>
<dbReference type="PROSITE" id="PS50011">
    <property type="entry name" value="PROTEIN_KINASE_DOM"/>
    <property type="match status" value="1"/>
</dbReference>
<keyword evidence="8" id="KW-1133">Transmembrane helix</keyword>
<keyword evidence="8" id="KW-0472">Membrane</keyword>
<evidence type="ECO:0000256" key="8">
    <source>
        <dbReference type="SAM" id="Phobius"/>
    </source>
</evidence>
<organism evidence="10">
    <name type="scientific">Tetraselmis sp. GSL018</name>
    <dbReference type="NCBI Taxonomy" id="582737"/>
    <lineage>
        <taxon>Eukaryota</taxon>
        <taxon>Viridiplantae</taxon>
        <taxon>Chlorophyta</taxon>
        <taxon>core chlorophytes</taxon>
        <taxon>Chlorodendrophyceae</taxon>
        <taxon>Chlorodendrales</taxon>
        <taxon>Chlorodendraceae</taxon>
        <taxon>Tetraselmis</taxon>
    </lineage>
</organism>
<dbReference type="GO" id="GO:0004707">
    <property type="term" value="F:MAP kinase activity"/>
    <property type="evidence" value="ECO:0007669"/>
    <property type="project" value="InterPro"/>
</dbReference>
<sequence>MQEQLALEDSGDHCSSILTSDTSITQEERTLSSVAPRSYRVWHAVALYAASFLITLVYVRFGDYETNSLLSSNADTGSLYWTGAWKGQGQKYQWALWGHGKRHQLTRRQLEQLAPAGPHGDVFLKRQLGNQIYVPCGLKFKPPREPAEVSSHEDFFDGYRDVHREEADRYNITQIAGKGSYGVVAEAIDSQTGELVAIKKMVNVFTRRSDALRNLRELKLLRVMTGFDDIVQIRHVLLPLKPHSFTTIFFVMELMDTDLREVIRLSKYLSPETQKVVLFQMVRGMHQLHRANIYHRDMKPSNILVNSNCKVKICDFSLARPVFNNTPELQAEWTGYVATRWYRPPELCLAKFTRWTRSMDVWGIGCIFLEVALGRPLFPGSNAEEQLGLITDLLGTPPLEVLEKYPAAVQEKIKQMGLKPERGLANTFPWLPREVLAIASKMLDLDPEDRPTPKELLEDSFFEDIVDLPVGRGASAVSGSDLAFPDRRGAISLPEMRHFLLEEIMTYHPGKGLHHEPHPAWHGNTTPAPSARRSDA</sequence>
<dbReference type="Gene3D" id="3.30.200.20">
    <property type="entry name" value="Phosphorylase Kinase, domain 1"/>
    <property type="match status" value="1"/>
</dbReference>
<gene>
    <name evidence="10" type="ORF">TSPGSL018_12198</name>
</gene>
<dbReference type="AlphaFoldDB" id="A0A061R8C7"/>
<dbReference type="PROSITE" id="PS01351">
    <property type="entry name" value="MAPK"/>
    <property type="match status" value="1"/>
</dbReference>
<dbReference type="InterPro" id="IPR003527">
    <property type="entry name" value="MAP_kinase_CS"/>
</dbReference>
<keyword evidence="4" id="KW-0547">Nucleotide-binding</keyword>
<evidence type="ECO:0000256" key="4">
    <source>
        <dbReference type="ARBA" id="ARBA00022741"/>
    </source>
</evidence>
<reference evidence="10" key="1">
    <citation type="submission" date="2014-05" db="EMBL/GenBank/DDBJ databases">
        <title>The transcriptome of the halophilic microalga Tetraselmis sp. GSL018 isolated from the Great Salt Lake, Utah.</title>
        <authorList>
            <person name="Jinkerson R.E."/>
            <person name="D'Adamo S."/>
            <person name="Posewitz M.C."/>
        </authorList>
    </citation>
    <scope>NUCLEOTIDE SEQUENCE</scope>
    <source>
        <strain evidence="10">GSL018</strain>
    </source>
</reference>
<evidence type="ECO:0000256" key="5">
    <source>
        <dbReference type="ARBA" id="ARBA00022777"/>
    </source>
</evidence>
<dbReference type="EMBL" id="GBEZ01019548">
    <property type="protein sequence ID" value="JAC67024.1"/>
    <property type="molecule type" value="Transcribed_RNA"/>
</dbReference>
<dbReference type="InterPro" id="IPR000719">
    <property type="entry name" value="Prot_kinase_dom"/>
</dbReference>
<evidence type="ECO:0000256" key="2">
    <source>
        <dbReference type="ARBA" id="ARBA00022527"/>
    </source>
</evidence>
<accession>A0A061R8C7</accession>
<name>A0A061R8C7_9CHLO</name>
<evidence type="ECO:0000256" key="3">
    <source>
        <dbReference type="ARBA" id="ARBA00022679"/>
    </source>
</evidence>
<dbReference type="Pfam" id="PF00069">
    <property type="entry name" value="Pkinase"/>
    <property type="match status" value="1"/>
</dbReference>